<accession>A0A497ER15</accession>
<evidence type="ECO:0000313" key="3">
    <source>
        <dbReference type="EMBL" id="RLE49793.1"/>
    </source>
</evidence>
<dbReference type="InterPro" id="IPR000683">
    <property type="entry name" value="Gfo/Idh/MocA-like_OxRdtase_N"/>
</dbReference>
<dbReference type="PANTHER" id="PTHR43377">
    <property type="entry name" value="BILIVERDIN REDUCTASE A"/>
    <property type="match status" value="1"/>
</dbReference>
<gene>
    <name evidence="3" type="ORF">DRJ31_03695</name>
</gene>
<proteinExistence type="predicted"/>
<feature type="domain" description="GFO/IDH/MocA-like oxidoreductase" evidence="2">
    <location>
        <begin position="126"/>
        <end position="232"/>
    </location>
</feature>
<dbReference type="InterPro" id="IPR051450">
    <property type="entry name" value="Gfo/Idh/MocA_Oxidoreductases"/>
</dbReference>
<reference evidence="3 4" key="1">
    <citation type="submission" date="2018-06" db="EMBL/GenBank/DDBJ databases">
        <title>Extensive metabolic versatility and redundancy in microbially diverse, dynamic hydrothermal sediments.</title>
        <authorList>
            <person name="Dombrowski N."/>
            <person name="Teske A."/>
            <person name="Baker B.J."/>
        </authorList>
    </citation>
    <scope>NUCLEOTIDE SEQUENCE [LARGE SCALE GENOMIC DNA]</scope>
    <source>
        <strain evidence="3">B66_G16</strain>
    </source>
</reference>
<dbReference type="SUPFAM" id="SSF55347">
    <property type="entry name" value="Glyceraldehyde-3-phosphate dehydrogenase-like, C-terminal domain"/>
    <property type="match status" value="1"/>
</dbReference>
<dbReference type="Gene3D" id="3.30.360.10">
    <property type="entry name" value="Dihydrodipicolinate Reductase, domain 2"/>
    <property type="match status" value="1"/>
</dbReference>
<organism evidence="3 4">
    <name type="scientific">Thermoproteota archaeon</name>
    <dbReference type="NCBI Taxonomy" id="2056631"/>
    <lineage>
        <taxon>Archaea</taxon>
        <taxon>Thermoproteota</taxon>
    </lineage>
</organism>
<protein>
    <submittedName>
        <fullName evidence="3">Gfo/Idh/MocA family oxidoreductase</fullName>
    </submittedName>
</protein>
<dbReference type="InterPro" id="IPR036291">
    <property type="entry name" value="NAD(P)-bd_dom_sf"/>
</dbReference>
<evidence type="ECO:0000259" key="2">
    <source>
        <dbReference type="Pfam" id="PF22725"/>
    </source>
</evidence>
<evidence type="ECO:0000259" key="1">
    <source>
        <dbReference type="Pfam" id="PF01408"/>
    </source>
</evidence>
<dbReference type="Pfam" id="PF22725">
    <property type="entry name" value="GFO_IDH_MocA_C3"/>
    <property type="match status" value="1"/>
</dbReference>
<feature type="domain" description="Gfo/Idh/MocA-like oxidoreductase N-terminal" evidence="1">
    <location>
        <begin position="2"/>
        <end position="118"/>
    </location>
</feature>
<dbReference type="InterPro" id="IPR055170">
    <property type="entry name" value="GFO_IDH_MocA-like_dom"/>
</dbReference>
<dbReference type="GO" id="GO:0000166">
    <property type="term" value="F:nucleotide binding"/>
    <property type="evidence" value="ECO:0007669"/>
    <property type="project" value="InterPro"/>
</dbReference>
<dbReference type="SUPFAM" id="SSF51735">
    <property type="entry name" value="NAD(P)-binding Rossmann-fold domains"/>
    <property type="match status" value="1"/>
</dbReference>
<dbReference type="PANTHER" id="PTHR43377:SF1">
    <property type="entry name" value="BILIVERDIN REDUCTASE A"/>
    <property type="match status" value="1"/>
</dbReference>
<dbReference type="Gene3D" id="3.40.50.720">
    <property type="entry name" value="NAD(P)-binding Rossmann-like Domain"/>
    <property type="match status" value="1"/>
</dbReference>
<dbReference type="EMBL" id="QMQV01000022">
    <property type="protein sequence ID" value="RLE49793.1"/>
    <property type="molecule type" value="Genomic_DNA"/>
</dbReference>
<name>A0A497ER15_9CREN</name>
<comment type="caution">
    <text evidence="3">The sequence shown here is derived from an EMBL/GenBank/DDBJ whole genome shotgun (WGS) entry which is preliminary data.</text>
</comment>
<dbReference type="Pfam" id="PF01408">
    <property type="entry name" value="GFO_IDH_MocA"/>
    <property type="match status" value="1"/>
</dbReference>
<dbReference type="Proteomes" id="UP000278475">
    <property type="component" value="Unassembled WGS sequence"/>
</dbReference>
<dbReference type="AlphaFoldDB" id="A0A497ER15"/>
<sequence length="300" mass="33485">MIRVGVAGVGVMGKNHARVYSKIENCQLVGVADIDFDKAKEIAQLYGAQAYRNYEELLGKVDAVSIALPTSLHKEAALKFIERGVHCLVEKPIAPSLEDAKEMVEAAEKHRVKLMVGHIERFNPAVRKLKEIVDSGKLGKLLLLSARRVGPFAPRVVDVGIIVDLATHDIDVARYLTGKEPVKVYSKYGSIKHPKEDHAILLLDFGDVAASIEVNWFTPHKVRTLVATGTEAIAYLNYIEQELEVYNAEWRMIPKIEKCEPLEIELRHFIECVEKDLRPLVDGYEGLKTLEVALKSLSPV</sequence>
<evidence type="ECO:0000313" key="4">
    <source>
        <dbReference type="Proteomes" id="UP000278475"/>
    </source>
</evidence>